<dbReference type="PANTHER" id="PTHR31088:SF12">
    <property type="entry name" value="MEMBRANE-ASSOCIATED PROTEIN VIPP1, CHLOROPLASTIC"/>
    <property type="match status" value="1"/>
</dbReference>
<protein>
    <recommendedName>
        <fullName evidence="7">Membrane-associated 30 kDa protein, chloroplastic</fullName>
    </recommendedName>
</protein>
<evidence type="ECO:0008006" key="7">
    <source>
        <dbReference type="Google" id="ProtNLM"/>
    </source>
</evidence>
<sequence>MATKWQIFTGLSMASTPASSFQASSSSSSGLCMVRKPLTTSFFNGGVNGYFTDFSIGVQYLPLGSCLLFCVCVWFVNLFIGWLANAKSKLFSVEALKVEVIRVAPSSRPHYSRQRGGALGARMNLFDRFARVVKSYANALISTFEDPEKILEQTVLEMNDDLTKMRQATAQVLASQKRMENKYKAAEQASEDWYGKAQLALQKGEEDLAREALKRRKSFADNANTLKSQLDQQKAVVDNLVSNTRLLESKIQEARSKKDTLKARAQSAKTATKVSEMVGNVKTSSALSAFDKMEEKGEAAVNYGILAMESQAEALGQLTTDDLEGKFALLEGSSVDDDLANLKKELSGSSKKGELPPGRTDASSNKAYPFRDSEIEMELNELRRKAKDF</sequence>
<evidence type="ECO:0000256" key="4">
    <source>
        <dbReference type="SAM" id="Phobius"/>
    </source>
</evidence>
<gene>
    <name evidence="5" type="ORF">DVH24_002238</name>
</gene>
<evidence type="ECO:0000313" key="6">
    <source>
        <dbReference type="Proteomes" id="UP000290289"/>
    </source>
</evidence>
<evidence type="ECO:0000256" key="1">
    <source>
        <dbReference type="ARBA" id="ARBA00043985"/>
    </source>
</evidence>
<comment type="caution">
    <text evidence="5">The sequence shown here is derived from an EMBL/GenBank/DDBJ whole genome shotgun (WGS) entry which is preliminary data.</text>
</comment>
<comment type="similarity">
    <text evidence="1">Belongs to the PspA/Vipp/IM30 family.</text>
</comment>
<organism evidence="5 6">
    <name type="scientific">Malus domestica</name>
    <name type="common">Apple</name>
    <name type="synonym">Pyrus malus</name>
    <dbReference type="NCBI Taxonomy" id="3750"/>
    <lineage>
        <taxon>Eukaryota</taxon>
        <taxon>Viridiplantae</taxon>
        <taxon>Streptophyta</taxon>
        <taxon>Embryophyta</taxon>
        <taxon>Tracheophyta</taxon>
        <taxon>Spermatophyta</taxon>
        <taxon>Magnoliopsida</taxon>
        <taxon>eudicotyledons</taxon>
        <taxon>Gunneridae</taxon>
        <taxon>Pentapetalae</taxon>
        <taxon>rosids</taxon>
        <taxon>fabids</taxon>
        <taxon>Rosales</taxon>
        <taxon>Rosaceae</taxon>
        <taxon>Amygdaloideae</taxon>
        <taxon>Maleae</taxon>
        <taxon>Malus</taxon>
    </lineage>
</organism>
<evidence type="ECO:0000256" key="3">
    <source>
        <dbReference type="SAM" id="MobiDB-lite"/>
    </source>
</evidence>
<evidence type="ECO:0000313" key="5">
    <source>
        <dbReference type="EMBL" id="RXH78720.1"/>
    </source>
</evidence>
<keyword evidence="4" id="KW-1133">Transmembrane helix</keyword>
<dbReference type="Pfam" id="PF04012">
    <property type="entry name" value="PspA_IM30"/>
    <property type="match status" value="1"/>
</dbReference>
<reference evidence="5 6" key="1">
    <citation type="submission" date="2018-10" db="EMBL/GenBank/DDBJ databases">
        <title>A high-quality apple genome assembly.</title>
        <authorList>
            <person name="Hu J."/>
        </authorList>
    </citation>
    <scope>NUCLEOTIDE SEQUENCE [LARGE SCALE GENOMIC DNA]</scope>
    <source>
        <strain evidence="6">cv. HFTH1</strain>
        <tissue evidence="5">Young leaf</tissue>
    </source>
</reference>
<evidence type="ECO:0000256" key="2">
    <source>
        <dbReference type="SAM" id="Coils"/>
    </source>
</evidence>
<dbReference type="AlphaFoldDB" id="A0A498I656"/>
<dbReference type="GO" id="GO:0010027">
    <property type="term" value="P:thylakoid membrane organization"/>
    <property type="evidence" value="ECO:0007669"/>
    <property type="project" value="TreeGrafter"/>
</dbReference>
<dbReference type="Proteomes" id="UP000290289">
    <property type="component" value="Chromosome 13"/>
</dbReference>
<dbReference type="EMBL" id="RDQH01000339">
    <property type="protein sequence ID" value="RXH78720.1"/>
    <property type="molecule type" value="Genomic_DNA"/>
</dbReference>
<feature type="region of interest" description="Disordered" evidence="3">
    <location>
        <begin position="345"/>
        <end position="373"/>
    </location>
</feature>
<keyword evidence="4" id="KW-0812">Transmembrane</keyword>
<keyword evidence="6" id="KW-1185">Reference proteome</keyword>
<keyword evidence="2" id="KW-0175">Coiled coil</keyword>
<feature type="coiled-coil region" evidence="2">
    <location>
        <begin position="223"/>
        <end position="271"/>
    </location>
</feature>
<dbReference type="STRING" id="3750.A0A498I656"/>
<accession>A0A498I656</accession>
<dbReference type="PANTHER" id="PTHR31088">
    <property type="entry name" value="MEMBRANE-ASSOCIATED PROTEIN VIPP1, CHLOROPLASTIC"/>
    <property type="match status" value="1"/>
</dbReference>
<feature type="transmembrane region" description="Helical" evidence="4">
    <location>
        <begin position="60"/>
        <end position="84"/>
    </location>
</feature>
<dbReference type="GO" id="GO:0009507">
    <property type="term" value="C:chloroplast"/>
    <property type="evidence" value="ECO:0007669"/>
    <property type="project" value="TreeGrafter"/>
</dbReference>
<proteinExistence type="inferred from homology"/>
<name>A0A498I656_MALDO</name>
<keyword evidence="4" id="KW-0472">Membrane</keyword>
<feature type="compositionally biased region" description="Basic and acidic residues" evidence="3">
    <location>
        <begin position="345"/>
        <end position="354"/>
    </location>
</feature>
<dbReference type="InterPro" id="IPR007157">
    <property type="entry name" value="PspA_VIPP1"/>
</dbReference>